<proteinExistence type="predicted"/>
<comment type="caution">
    <text evidence="2">The sequence shown here is derived from an EMBL/GenBank/DDBJ whole genome shotgun (WGS) entry which is preliminary data.</text>
</comment>
<dbReference type="Gene3D" id="1.10.238.10">
    <property type="entry name" value="EF-hand"/>
    <property type="match status" value="1"/>
</dbReference>
<dbReference type="PANTHER" id="PTHR14009">
    <property type="entry name" value="LEUCINE ZIPPER-EF-HAND CONTAINING TRANSMEMBRANE PROTEIN"/>
    <property type="match status" value="1"/>
</dbReference>
<organism evidence="2 3">
    <name type="scientific">Lactuca sativa</name>
    <name type="common">Garden lettuce</name>
    <dbReference type="NCBI Taxonomy" id="4236"/>
    <lineage>
        <taxon>Eukaryota</taxon>
        <taxon>Viridiplantae</taxon>
        <taxon>Streptophyta</taxon>
        <taxon>Embryophyta</taxon>
        <taxon>Tracheophyta</taxon>
        <taxon>Spermatophyta</taxon>
        <taxon>Magnoliopsida</taxon>
        <taxon>eudicotyledons</taxon>
        <taxon>Gunneridae</taxon>
        <taxon>Pentapetalae</taxon>
        <taxon>asterids</taxon>
        <taxon>campanulids</taxon>
        <taxon>Asterales</taxon>
        <taxon>Asteraceae</taxon>
        <taxon>Cichorioideae</taxon>
        <taxon>Cichorieae</taxon>
        <taxon>Lactucinae</taxon>
        <taxon>Lactuca</taxon>
    </lineage>
</organism>
<name>A0A9R1V5V3_LACSA</name>
<accession>A0A9R1V5V3</accession>
<evidence type="ECO:0000313" key="2">
    <source>
        <dbReference type="EMBL" id="KAJ0199077.1"/>
    </source>
</evidence>
<dbReference type="GO" id="GO:0005743">
    <property type="term" value="C:mitochondrial inner membrane"/>
    <property type="evidence" value="ECO:0007669"/>
    <property type="project" value="InterPro"/>
</dbReference>
<dbReference type="EMBL" id="NBSK02000006">
    <property type="protein sequence ID" value="KAJ0199077.1"/>
    <property type="molecule type" value="Genomic_DNA"/>
</dbReference>
<keyword evidence="3" id="KW-1185">Reference proteome</keyword>
<dbReference type="InterPro" id="IPR044202">
    <property type="entry name" value="LETM1/MDM38-like"/>
</dbReference>
<dbReference type="PANTHER" id="PTHR14009:SF31">
    <property type="entry name" value="MITOCHONDRIAL PROTON_CALCIUM EXCHANGER PROTEIN"/>
    <property type="match status" value="1"/>
</dbReference>
<dbReference type="Proteomes" id="UP000235145">
    <property type="component" value="Unassembled WGS sequence"/>
</dbReference>
<dbReference type="InterPro" id="IPR002048">
    <property type="entry name" value="EF_hand_dom"/>
</dbReference>
<evidence type="ECO:0000259" key="1">
    <source>
        <dbReference type="PROSITE" id="PS50222"/>
    </source>
</evidence>
<dbReference type="GO" id="GO:0005509">
    <property type="term" value="F:calcium ion binding"/>
    <property type="evidence" value="ECO:0007669"/>
    <property type="project" value="InterPro"/>
</dbReference>
<dbReference type="SUPFAM" id="SSF47473">
    <property type="entry name" value="EF-hand"/>
    <property type="match status" value="1"/>
</dbReference>
<dbReference type="AlphaFoldDB" id="A0A9R1V5V3"/>
<dbReference type="PROSITE" id="PS50222">
    <property type="entry name" value="EF_HAND_2"/>
    <property type="match status" value="1"/>
</dbReference>
<evidence type="ECO:0000313" key="3">
    <source>
        <dbReference type="Proteomes" id="UP000235145"/>
    </source>
</evidence>
<protein>
    <recommendedName>
        <fullName evidence="1">EF-hand domain-containing protein</fullName>
    </recommendedName>
</protein>
<reference evidence="2 3" key="1">
    <citation type="journal article" date="2017" name="Nat. Commun.">
        <title>Genome assembly with in vitro proximity ligation data and whole-genome triplication in lettuce.</title>
        <authorList>
            <person name="Reyes-Chin-Wo S."/>
            <person name="Wang Z."/>
            <person name="Yang X."/>
            <person name="Kozik A."/>
            <person name="Arikit S."/>
            <person name="Song C."/>
            <person name="Xia L."/>
            <person name="Froenicke L."/>
            <person name="Lavelle D.O."/>
            <person name="Truco M.J."/>
            <person name="Xia R."/>
            <person name="Zhu S."/>
            <person name="Xu C."/>
            <person name="Xu H."/>
            <person name="Xu X."/>
            <person name="Cox K."/>
            <person name="Korf I."/>
            <person name="Meyers B.C."/>
            <person name="Michelmore R.W."/>
        </authorList>
    </citation>
    <scope>NUCLEOTIDE SEQUENCE [LARGE SCALE GENOMIC DNA]</scope>
    <source>
        <strain evidence="3">cv. Salinas</strain>
        <tissue evidence="2">Seedlings</tissue>
    </source>
</reference>
<dbReference type="InterPro" id="IPR011992">
    <property type="entry name" value="EF-hand-dom_pair"/>
</dbReference>
<feature type="domain" description="EF-hand" evidence="1">
    <location>
        <begin position="50"/>
        <end position="85"/>
    </location>
</feature>
<gene>
    <name evidence="2" type="ORF">LSAT_V11C600309750</name>
</gene>
<sequence length="122" mass="13653">MIMMEKEGIDSGKEVMEAYRAARMETDGVSSALINRVEAMLQNLEKEIDDVDAKIGDRWRVLDRDYDGKVTHEEMASAAIYLKDTLGKEGVQELITNLSKDKEGNILVEDIVKMGSRADDAD</sequence>